<dbReference type="Proteomes" id="UP000187735">
    <property type="component" value="Chromosome"/>
</dbReference>
<reference evidence="10 11" key="1">
    <citation type="journal article" date="2016" name="Front. Microbiol.">
        <title>Fuerstia marisgermanicae gen. nov., sp. nov., an Unusual Member of the Phylum Planctomycetes from the German Wadden Sea.</title>
        <authorList>
            <person name="Kohn T."/>
            <person name="Heuer A."/>
            <person name="Jogler M."/>
            <person name="Vollmers J."/>
            <person name="Boedeker C."/>
            <person name="Bunk B."/>
            <person name="Rast P."/>
            <person name="Borchert D."/>
            <person name="Glockner I."/>
            <person name="Freese H.M."/>
            <person name="Klenk H.P."/>
            <person name="Overmann J."/>
            <person name="Kaster A.K."/>
            <person name="Rohde M."/>
            <person name="Wiegand S."/>
            <person name="Jogler C."/>
        </authorList>
    </citation>
    <scope>NUCLEOTIDE SEQUENCE [LARGE SCALE GENOMIC DNA]</scope>
    <source>
        <strain evidence="10 11">NH11</strain>
    </source>
</reference>
<feature type="domain" description="Peptidase M50" evidence="9">
    <location>
        <begin position="195"/>
        <end position="271"/>
    </location>
</feature>
<feature type="transmembrane region" description="Helical" evidence="8">
    <location>
        <begin position="146"/>
        <end position="170"/>
    </location>
</feature>
<dbReference type="GO" id="GO:0016020">
    <property type="term" value="C:membrane"/>
    <property type="evidence" value="ECO:0007669"/>
    <property type="project" value="InterPro"/>
</dbReference>
<dbReference type="GO" id="GO:0004222">
    <property type="term" value="F:metalloendopeptidase activity"/>
    <property type="evidence" value="ECO:0007669"/>
    <property type="project" value="InterPro"/>
</dbReference>
<keyword evidence="11" id="KW-1185">Reference proteome</keyword>
<dbReference type="STRING" id="1891926.Fuma_02004"/>
<dbReference type="InterPro" id="IPR001193">
    <property type="entry name" value="MBTPS2"/>
</dbReference>
<feature type="transmembrane region" description="Helical" evidence="8">
    <location>
        <begin position="223"/>
        <end position="244"/>
    </location>
</feature>
<sequence>MQTLADASTVDMTRTRLRLCSGVTFTPQVYGDQTFYHIEVGAKSLYYRIGYTEYVFLSLLDGRTSFCEALALTARTLGADALPQPQAMSLYTWAVENKVATFAEGDASKSTPDKPAATNPLQKYNPLWIRIPLGRPDAMLKVMQPFLGWLFSPVATMLGVLLMLAAMFRLATDWDRFAAASENVFAKENWLWLLLAWIGLKSVHELGHGLVCRRYGGTVRETGIILAFFAPLAYVDVTSCWAFRSRWQRIHTAVAGMYVELLLASIAIFTWTQFRSEVTSHLLYNVIVMASVSTLLFNANPLMRFDGYYILADLLQVPNLYTESGLAVKRFMSRVLFGIRSSTPTVGGGHGGILTVYGVAAFVWRIFICFTMALAASALFHGAGMMLSIMAAVAWFAMPVVKSVKGGLQIFHSEPARAVRGAVIATAMAGLIVAVFCKMPVPFSNTAPGVVTLPDGRMIRSEVSGFIDRIHVVDGQRVEEGELLILLRNEDITSEYQDLRLEHQQETVRYQTALKEHDAGTAKVARGNLASLDERLAEAAQQAAALEIRAAAAGIVVARQLETRLNSYIKEGEELLLVDDDQPRELRVSVAQQDFAELESKLGHTVPVRLGTRARTTGIVTRVVPRASRRLPFQSLAATEGGSLPVVSASGDDGETESRLTEQRFEAVIQLRGEDAATEHVVGERGYISLPSMHRSLGSHAYYGFRNWLHNQIAATTRAARG</sequence>
<evidence type="ECO:0000259" key="9">
    <source>
        <dbReference type="Pfam" id="PF02163"/>
    </source>
</evidence>
<dbReference type="KEGG" id="fmr:Fuma_02004"/>
<dbReference type="OrthoDB" id="9759690at2"/>
<dbReference type="EMBL" id="CP017641">
    <property type="protein sequence ID" value="APZ92393.1"/>
    <property type="molecule type" value="Genomic_DNA"/>
</dbReference>
<dbReference type="Gene3D" id="1.10.287.470">
    <property type="entry name" value="Helix hairpin bin"/>
    <property type="match status" value="1"/>
</dbReference>
<feature type="transmembrane region" description="Helical" evidence="8">
    <location>
        <begin position="351"/>
        <end position="371"/>
    </location>
</feature>
<organism evidence="10 11">
    <name type="scientific">Fuerstiella marisgermanici</name>
    <dbReference type="NCBI Taxonomy" id="1891926"/>
    <lineage>
        <taxon>Bacteria</taxon>
        <taxon>Pseudomonadati</taxon>
        <taxon>Planctomycetota</taxon>
        <taxon>Planctomycetia</taxon>
        <taxon>Planctomycetales</taxon>
        <taxon>Planctomycetaceae</taxon>
        <taxon>Fuerstiella</taxon>
    </lineage>
</organism>
<dbReference type="Pfam" id="PF02163">
    <property type="entry name" value="Peptidase_M50"/>
    <property type="match status" value="1"/>
</dbReference>
<feature type="transmembrane region" description="Helical" evidence="8">
    <location>
        <begin position="282"/>
        <end position="299"/>
    </location>
</feature>
<evidence type="ECO:0000313" key="11">
    <source>
        <dbReference type="Proteomes" id="UP000187735"/>
    </source>
</evidence>
<keyword evidence="6 8" id="KW-0472">Membrane</keyword>
<dbReference type="PANTHER" id="PTHR13325">
    <property type="entry name" value="PROTEASE M50 MEMBRANE-BOUND TRANSCRIPTION FACTOR SITE 2 PROTEASE"/>
    <property type="match status" value="1"/>
</dbReference>
<keyword evidence="7" id="KW-0175">Coiled coil</keyword>
<dbReference type="GO" id="GO:0012505">
    <property type="term" value="C:endomembrane system"/>
    <property type="evidence" value="ECO:0007669"/>
    <property type="project" value="UniProtKB-SubCell"/>
</dbReference>
<evidence type="ECO:0000256" key="2">
    <source>
        <dbReference type="ARBA" id="ARBA00004127"/>
    </source>
</evidence>
<feature type="transmembrane region" description="Helical" evidence="8">
    <location>
        <begin position="418"/>
        <end position="437"/>
    </location>
</feature>
<dbReference type="GO" id="GO:0031293">
    <property type="term" value="P:membrane protein intracellular domain proteolysis"/>
    <property type="evidence" value="ECO:0007669"/>
    <property type="project" value="TreeGrafter"/>
</dbReference>
<evidence type="ECO:0000256" key="5">
    <source>
        <dbReference type="ARBA" id="ARBA00022989"/>
    </source>
</evidence>
<keyword evidence="4 8" id="KW-0812">Transmembrane</keyword>
<accession>A0A1P8WE90</accession>
<feature type="transmembrane region" description="Helical" evidence="8">
    <location>
        <begin position="250"/>
        <end position="270"/>
    </location>
</feature>
<comment type="subcellular location">
    <subcellularLocation>
        <location evidence="2">Endomembrane system</location>
        <topology evidence="2">Multi-pass membrane protein</topology>
    </subcellularLocation>
</comment>
<evidence type="ECO:0000256" key="7">
    <source>
        <dbReference type="SAM" id="Coils"/>
    </source>
</evidence>
<keyword evidence="5 8" id="KW-1133">Transmembrane helix</keyword>
<evidence type="ECO:0000313" key="10">
    <source>
        <dbReference type="EMBL" id="APZ92393.1"/>
    </source>
</evidence>
<gene>
    <name evidence="10" type="ORF">Fuma_02004</name>
</gene>
<name>A0A1P8WE90_9PLAN</name>
<evidence type="ECO:0000256" key="3">
    <source>
        <dbReference type="ARBA" id="ARBA00007931"/>
    </source>
</evidence>
<dbReference type="InterPro" id="IPR008915">
    <property type="entry name" value="Peptidase_M50"/>
</dbReference>
<dbReference type="AlphaFoldDB" id="A0A1P8WE90"/>
<feature type="coiled-coil region" evidence="7">
    <location>
        <begin position="522"/>
        <end position="549"/>
    </location>
</feature>
<evidence type="ECO:0000256" key="1">
    <source>
        <dbReference type="ARBA" id="ARBA00001947"/>
    </source>
</evidence>
<dbReference type="PANTHER" id="PTHR13325:SF3">
    <property type="entry name" value="MEMBRANE-BOUND TRANSCRIPTION FACTOR SITE-2 PROTEASE"/>
    <property type="match status" value="1"/>
</dbReference>
<dbReference type="SUPFAM" id="SSF111369">
    <property type="entry name" value="HlyD-like secretion proteins"/>
    <property type="match status" value="1"/>
</dbReference>
<evidence type="ECO:0000256" key="4">
    <source>
        <dbReference type="ARBA" id="ARBA00022692"/>
    </source>
</evidence>
<comment type="similarity">
    <text evidence="3">Belongs to the peptidase M50B family.</text>
</comment>
<protein>
    <submittedName>
        <fullName evidence="10">Efflux transporter, RND family, MFP subunit</fullName>
    </submittedName>
</protein>
<dbReference type="GO" id="GO:0005737">
    <property type="term" value="C:cytoplasm"/>
    <property type="evidence" value="ECO:0007669"/>
    <property type="project" value="TreeGrafter"/>
</dbReference>
<dbReference type="Gene3D" id="2.40.50.100">
    <property type="match status" value="1"/>
</dbReference>
<evidence type="ECO:0000256" key="8">
    <source>
        <dbReference type="SAM" id="Phobius"/>
    </source>
</evidence>
<dbReference type="RefSeq" id="WP_077024022.1">
    <property type="nucleotide sequence ID" value="NZ_CP017641.1"/>
</dbReference>
<evidence type="ECO:0000256" key="6">
    <source>
        <dbReference type="ARBA" id="ARBA00023136"/>
    </source>
</evidence>
<proteinExistence type="inferred from homology"/>
<comment type="cofactor">
    <cofactor evidence="1">
        <name>Zn(2+)</name>
        <dbReference type="ChEBI" id="CHEBI:29105"/>
    </cofactor>
</comment>
<feature type="transmembrane region" description="Helical" evidence="8">
    <location>
        <begin position="378"/>
        <end position="398"/>
    </location>
</feature>